<protein>
    <submittedName>
        <fullName evidence="2">Uncharacterized protein</fullName>
    </submittedName>
</protein>
<feature type="compositionally biased region" description="Polar residues" evidence="1">
    <location>
        <begin position="45"/>
        <end position="73"/>
    </location>
</feature>
<evidence type="ECO:0000313" key="2">
    <source>
        <dbReference type="EMBL" id="CAF9904880.1"/>
    </source>
</evidence>
<keyword evidence="3" id="KW-1185">Reference proteome</keyword>
<feature type="region of interest" description="Disordered" evidence="1">
    <location>
        <begin position="45"/>
        <end position="105"/>
    </location>
</feature>
<dbReference type="Proteomes" id="UP000664169">
    <property type="component" value="Unassembled WGS sequence"/>
</dbReference>
<dbReference type="AlphaFoldDB" id="A0A8H3I687"/>
<reference evidence="2" key="1">
    <citation type="submission" date="2021-03" db="EMBL/GenBank/DDBJ databases">
        <authorList>
            <person name="Tagirdzhanova G."/>
        </authorList>
    </citation>
    <scope>NUCLEOTIDE SEQUENCE</scope>
</reference>
<evidence type="ECO:0000313" key="3">
    <source>
        <dbReference type="Proteomes" id="UP000664169"/>
    </source>
</evidence>
<comment type="caution">
    <text evidence="2">The sequence shown here is derived from an EMBL/GenBank/DDBJ whole genome shotgun (WGS) entry which is preliminary data.</text>
</comment>
<dbReference type="EMBL" id="CAJPDQ010000002">
    <property type="protein sequence ID" value="CAF9904880.1"/>
    <property type="molecule type" value="Genomic_DNA"/>
</dbReference>
<dbReference type="OrthoDB" id="3921745at2759"/>
<gene>
    <name evidence="2" type="ORF">GOMPHAMPRED_002974</name>
</gene>
<accession>A0A8H3I687</accession>
<organism evidence="2 3">
    <name type="scientific">Gomphillus americanus</name>
    <dbReference type="NCBI Taxonomy" id="1940652"/>
    <lineage>
        <taxon>Eukaryota</taxon>
        <taxon>Fungi</taxon>
        <taxon>Dikarya</taxon>
        <taxon>Ascomycota</taxon>
        <taxon>Pezizomycotina</taxon>
        <taxon>Lecanoromycetes</taxon>
        <taxon>OSLEUM clade</taxon>
        <taxon>Ostropomycetidae</taxon>
        <taxon>Ostropales</taxon>
        <taxon>Graphidaceae</taxon>
        <taxon>Gomphilloideae</taxon>
        <taxon>Gomphillus</taxon>
    </lineage>
</organism>
<evidence type="ECO:0000256" key="1">
    <source>
        <dbReference type="SAM" id="MobiDB-lite"/>
    </source>
</evidence>
<sequence>MVGTCRIPVNSLLNNDDQQTIPVASSPTTVSANLRFHIALRQDSGTPSITGVSPSPTLSQLSMNSNTSSTTGQLLHRQKSSSGESASGSKHSYRPYDPNQSPRVRRGMREFRPSYDMEESYFIWYHRLDLNLDWNELRVRYNYQFKRQRSGCQGFQCKFYRFLQEHGLPSVRERAKDPNAPRAYALRTWKPDVWYPWMQPTATEVPQSRL</sequence>
<name>A0A8H3I687_9LECA</name>
<proteinExistence type="predicted"/>
<feature type="compositionally biased region" description="Low complexity" evidence="1">
    <location>
        <begin position="80"/>
        <end position="90"/>
    </location>
</feature>